<dbReference type="WBParaSite" id="nRc.2.0.1.t15036-RA">
    <property type="protein sequence ID" value="nRc.2.0.1.t15036-RA"/>
    <property type="gene ID" value="nRc.2.0.1.g15036"/>
</dbReference>
<reference evidence="3" key="1">
    <citation type="submission" date="2022-11" db="UniProtKB">
        <authorList>
            <consortium name="WormBaseParasite"/>
        </authorList>
    </citation>
    <scope>IDENTIFICATION</scope>
</reference>
<evidence type="ECO:0000256" key="1">
    <source>
        <dbReference type="SAM" id="MobiDB-lite"/>
    </source>
</evidence>
<sequence>YITVGKLDLDETYFYHPAVSQNPKNALLCKRQSNNEYMNDVCPSGNGTKSDESNFKFYMKILEKLDNLVMLFNKATQQSITIQSIEQHDQELPLLKLLLNNSARFTEVDEMFNINTMHPEDYICLLQTAEIFIGCIVHRPTVGHPVDGKPHREIAMQIDEMDDQQHKHLHRNGAPKKEQNIRLIDKSEGPKTQAPAC</sequence>
<evidence type="ECO:0000313" key="2">
    <source>
        <dbReference type="Proteomes" id="UP000887565"/>
    </source>
</evidence>
<proteinExistence type="predicted"/>
<dbReference type="AlphaFoldDB" id="A0A915IM38"/>
<protein>
    <submittedName>
        <fullName evidence="3">Uncharacterized protein</fullName>
    </submittedName>
</protein>
<accession>A0A915IM38</accession>
<dbReference type="Proteomes" id="UP000887565">
    <property type="component" value="Unplaced"/>
</dbReference>
<name>A0A915IM38_ROMCU</name>
<feature type="compositionally biased region" description="Basic and acidic residues" evidence="1">
    <location>
        <begin position="175"/>
        <end position="189"/>
    </location>
</feature>
<evidence type="ECO:0000313" key="3">
    <source>
        <dbReference type="WBParaSite" id="nRc.2.0.1.t15036-RA"/>
    </source>
</evidence>
<feature type="region of interest" description="Disordered" evidence="1">
    <location>
        <begin position="165"/>
        <end position="197"/>
    </location>
</feature>
<organism evidence="2 3">
    <name type="scientific">Romanomermis culicivorax</name>
    <name type="common">Nematode worm</name>
    <dbReference type="NCBI Taxonomy" id="13658"/>
    <lineage>
        <taxon>Eukaryota</taxon>
        <taxon>Metazoa</taxon>
        <taxon>Ecdysozoa</taxon>
        <taxon>Nematoda</taxon>
        <taxon>Enoplea</taxon>
        <taxon>Dorylaimia</taxon>
        <taxon>Mermithida</taxon>
        <taxon>Mermithoidea</taxon>
        <taxon>Mermithidae</taxon>
        <taxon>Romanomermis</taxon>
    </lineage>
</organism>
<keyword evidence="2" id="KW-1185">Reference proteome</keyword>